<evidence type="ECO:0000313" key="8">
    <source>
        <dbReference type="Proteomes" id="UP000283383"/>
    </source>
</evidence>
<dbReference type="PANTHER" id="PTHR10015:SF396">
    <property type="entry name" value="FLOCCULATION SUPPRESSION PROTEIN"/>
    <property type="match status" value="1"/>
</dbReference>
<feature type="region of interest" description="Disordered" evidence="5">
    <location>
        <begin position="13"/>
        <end position="33"/>
    </location>
</feature>
<feature type="region of interest" description="Disordered" evidence="5">
    <location>
        <begin position="69"/>
        <end position="110"/>
    </location>
</feature>
<dbReference type="InterPro" id="IPR036390">
    <property type="entry name" value="WH_DNA-bd_sf"/>
</dbReference>
<accession>A0A420HM24</accession>
<dbReference type="EMBL" id="MCBQ01018194">
    <property type="protein sequence ID" value="RKF58477.1"/>
    <property type="molecule type" value="Genomic_DNA"/>
</dbReference>
<feature type="region of interest" description="Disordered" evidence="5">
    <location>
        <begin position="353"/>
        <end position="446"/>
    </location>
</feature>
<evidence type="ECO:0000256" key="1">
    <source>
        <dbReference type="ARBA" id="ARBA00004123"/>
    </source>
</evidence>
<name>A0A420HM24_9PEZI</name>
<keyword evidence="3" id="KW-0539">Nucleus</keyword>
<feature type="compositionally biased region" description="Polar residues" evidence="5">
    <location>
        <begin position="376"/>
        <end position="390"/>
    </location>
</feature>
<sequence length="584" mass="65290">MLKTLNTEPCCHKNMESTDNRAHQDRSYSRLNLNQPTARTVPILLIPDNQASNLSSEELVEVAPSTMMAPPARMSPENETNETHDQVSIGDQTQTCQNTGPSAAAAGGQQPKVVQTAFIHKLYNMLEDQSIQHLISWSNSAESFVMSPSTDFAKVLSQYFKHTNISSFVRQLNMYGFHKVSDVFHTGSPESPLWEFKHGNGNFKRGDLVGLREIKRRASRHALVHRDSYPGLKPPLPQPGSSVESIHPQQLPFHEPTETRLSNLENTTCEMHALLQRIEENSQVLHVKNQVMMEALSRSLKLNQEMSKVLLSIIPNPEMLAHRDVVNMQSEIQKHVELIRSLDEPSETRPYLSTILVENGPVSPRQTSKGDVRRGQTPSIQPWQSYNRSSAHAPFSTASRRYDPAGTNNVQSSPSNSRLQPPLQPLLPHSLTNPLSIPSPPTSISRRHTSADIRNVQGWQTSSTLNCPGQNIPRWTSSPKRNLAGMNEEQHIHESFSSYSITNASSHFYPENSRPTTPPLSSNGSSADHLNSWSWTSGNKCATSGPPTRRGSMAHILNPADTSENHGEHDETQREDDRKRKRIN</sequence>
<protein>
    <submittedName>
        <fullName evidence="7">Putative flocculation suppression protein</fullName>
    </submittedName>
</protein>
<feature type="region of interest" description="Disordered" evidence="5">
    <location>
        <begin position="507"/>
        <end position="584"/>
    </location>
</feature>
<dbReference type="PRINTS" id="PR00056">
    <property type="entry name" value="HSFDOMAIN"/>
</dbReference>
<evidence type="ECO:0000313" key="7">
    <source>
        <dbReference type="EMBL" id="RKF58477.1"/>
    </source>
</evidence>
<dbReference type="GO" id="GO:0005634">
    <property type="term" value="C:nucleus"/>
    <property type="evidence" value="ECO:0007669"/>
    <property type="project" value="UniProtKB-SubCell"/>
</dbReference>
<dbReference type="InterPro" id="IPR036388">
    <property type="entry name" value="WH-like_DNA-bd_sf"/>
</dbReference>
<comment type="caution">
    <text evidence="7">The sequence shown here is derived from an EMBL/GenBank/DDBJ whole genome shotgun (WGS) entry which is preliminary data.</text>
</comment>
<reference evidence="7 8" key="1">
    <citation type="journal article" date="2018" name="BMC Genomics">
        <title>Comparative genome analyses reveal sequence features reflecting distinct modes of host-adaptation between dicot and monocot powdery mildew.</title>
        <authorList>
            <person name="Wu Y."/>
            <person name="Ma X."/>
            <person name="Pan Z."/>
            <person name="Kale S.D."/>
            <person name="Song Y."/>
            <person name="King H."/>
            <person name="Zhang Q."/>
            <person name="Presley C."/>
            <person name="Deng X."/>
            <person name="Wei C.I."/>
            <person name="Xiao S."/>
        </authorList>
    </citation>
    <scope>NUCLEOTIDE SEQUENCE [LARGE SCALE GENOMIC DNA]</scope>
    <source>
        <strain evidence="7">UMSG3</strain>
    </source>
</reference>
<feature type="compositionally biased region" description="Basic and acidic residues" evidence="5">
    <location>
        <begin position="563"/>
        <end position="578"/>
    </location>
</feature>
<gene>
    <name evidence="7" type="ORF">GcM3_181022</name>
</gene>
<proteinExistence type="inferred from homology"/>
<evidence type="ECO:0000256" key="2">
    <source>
        <dbReference type="ARBA" id="ARBA00023125"/>
    </source>
</evidence>
<dbReference type="AlphaFoldDB" id="A0A420HM24"/>
<evidence type="ECO:0000256" key="3">
    <source>
        <dbReference type="ARBA" id="ARBA00023242"/>
    </source>
</evidence>
<keyword evidence="2" id="KW-0238">DNA-binding</keyword>
<evidence type="ECO:0000259" key="6">
    <source>
        <dbReference type="PROSITE" id="PS00434"/>
    </source>
</evidence>
<feature type="compositionally biased region" description="Low complexity" evidence="5">
    <location>
        <begin position="411"/>
        <end position="436"/>
    </location>
</feature>
<evidence type="ECO:0000256" key="4">
    <source>
        <dbReference type="RuleBase" id="RU004020"/>
    </source>
</evidence>
<dbReference type="PROSITE" id="PS00434">
    <property type="entry name" value="HSF_DOMAIN"/>
    <property type="match status" value="1"/>
</dbReference>
<comment type="similarity">
    <text evidence="4">Belongs to the HSF family.</text>
</comment>
<dbReference type="Proteomes" id="UP000283383">
    <property type="component" value="Unassembled WGS sequence"/>
</dbReference>
<dbReference type="InterPro" id="IPR000232">
    <property type="entry name" value="HSF_DNA-bd"/>
</dbReference>
<feature type="compositionally biased region" description="Polar residues" evidence="5">
    <location>
        <begin position="89"/>
        <end position="101"/>
    </location>
</feature>
<dbReference type="PANTHER" id="PTHR10015">
    <property type="entry name" value="HEAT SHOCK TRANSCRIPTION FACTOR"/>
    <property type="match status" value="1"/>
</dbReference>
<comment type="subcellular location">
    <subcellularLocation>
        <location evidence="1">Nucleus</location>
    </subcellularLocation>
</comment>
<evidence type="ECO:0000256" key="5">
    <source>
        <dbReference type="SAM" id="MobiDB-lite"/>
    </source>
</evidence>
<feature type="compositionally biased region" description="Polar residues" evidence="5">
    <location>
        <begin position="513"/>
        <end position="546"/>
    </location>
</feature>
<dbReference type="Pfam" id="PF00447">
    <property type="entry name" value="HSF_DNA-bind"/>
    <property type="match status" value="1"/>
</dbReference>
<dbReference type="SUPFAM" id="SSF46785">
    <property type="entry name" value="Winged helix' DNA-binding domain"/>
    <property type="match status" value="1"/>
</dbReference>
<organism evidence="7 8">
    <name type="scientific">Golovinomyces cichoracearum</name>
    <dbReference type="NCBI Taxonomy" id="62708"/>
    <lineage>
        <taxon>Eukaryota</taxon>
        <taxon>Fungi</taxon>
        <taxon>Dikarya</taxon>
        <taxon>Ascomycota</taxon>
        <taxon>Pezizomycotina</taxon>
        <taxon>Leotiomycetes</taxon>
        <taxon>Erysiphales</taxon>
        <taxon>Erysiphaceae</taxon>
        <taxon>Golovinomyces</taxon>
    </lineage>
</organism>
<dbReference type="FunFam" id="1.10.10.10:FF:000229">
    <property type="entry name" value="HSF-type DNA-binding domain protein"/>
    <property type="match status" value="1"/>
</dbReference>
<dbReference type="STRING" id="62708.A0A420HM24"/>
<feature type="compositionally biased region" description="Basic and acidic residues" evidence="5">
    <location>
        <begin position="13"/>
        <end position="28"/>
    </location>
</feature>
<dbReference type="SMART" id="SM00415">
    <property type="entry name" value="HSF"/>
    <property type="match status" value="1"/>
</dbReference>
<feature type="region of interest" description="Disordered" evidence="5">
    <location>
        <begin position="457"/>
        <end position="476"/>
    </location>
</feature>
<dbReference type="GO" id="GO:0043565">
    <property type="term" value="F:sequence-specific DNA binding"/>
    <property type="evidence" value="ECO:0007669"/>
    <property type="project" value="InterPro"/>
</dbReference>
<dbReference type="Gene3D" id="1.10.10.10">
    <property type="entry name" value="Winged helix-like DNA-binding domain superfamily/Winged helix DNA-binding domain"/>
    <property type="match status" value="1"/>
</dbReference>
<keyword evidence="8" id="KW-1185">Reference proteome</keyword>
<dbReference type="GO" id="GO:0003700">
    <property type="term" value="F:DNA-binding transcription factor activity"/>
    <property type="evidence" value="ECO:0007669"/>
    <property type="project" value="InterPro"/>
</dbReference>
<feature type="domain" description="HSF-type DNA-binding" evidence="6">
    <location>
        <begin position="156"/>
        <end position="180"/>
    </location>
</feature>